<feature type="compositionally biased region" description="Acidic residues" evidence="9">
    <location>
        <begin position="463"/>
        <end position="472"/>
    </location>
</feature>
<feature type="domain" description="Peptidase S8/S53" evidence="11">
    <location>
        <begin position="164"/>
        <end position="441"/>
    </location>
</feature>
<feature type="region of interest" description="Disordered" evidence="9">
    <location>
        <begin position="449"/>
        <end position="472"/>
    </location>
</feature>
<evidence type="ECO:0000256" key="5">
    <source>
        <dbReference type="ARBA" id="ARBA00023529"/>
    </source>
</evidence>
<evidence type="ECO:0000256" key="9">
    <source>
        <dbReference type="SAM" id="MobiDB-lite"/>
    </source>
</evidence>
<keyword evidence="2 8" id="KW-0645">Protease</keyword>
<evidence type="ECO:0000256" key="8">
    <source>
        <dbReference type="PROSITE-ProRule" id="PRU01240"/>
    </source>
</evidence>
<evidence type="ECO:0000313" key="13">
    <source>
        <dbReference type="EMBL" id="VFT82937.1"/>
    </source>
</evidence>
<dbReference type="Pfam" id="PF00082">
    <property type="entry name" value="Peptidase_S8"/>
    <property type="match status" value="1"/>
</dbReference>
<name>A0A485KE40_9STRA</name>
<evidence type="ECO:0000313" key="12">
    <source>
        <dbReference type="EMBL" id="KAF0709451.1"/>
    </source>
</evidence>
<dbReference type="AlphaFoldDB" id="A0A485KE40"/>
<dbReference type="InterPro" id="IPR015500">
    <property type="entry name" value="Peptidase_S8_subtilisin-rel"/>
</dbReference>
<dbReference type="InterPro" id="IPR000209">
    <property type="entry name" value="Peptidase_S8/S53_dom"/>
</dbReference>
<keyword evidence="4 8" id="KW-0720">Serine protease</keyword>
<dbReference type="OrthoDB" id="74291at2759"/>
<feature type="active site" description="Charge relay system" evidence="7 8">
    <location>
        <position position="173"/>
    </location>
</feature>
<comment type="similarity">
    <text evidence="1 8">Belongs to the peptidase S8 family.</text>
</comment>
<keyword evidence="10" id="KW-0732">Signal</keyword>
<dbReference type="Gene3D" id="3.40.50.200">
    <property type="entry name" value="Peptidase S8/S53 domain"/>
    <property type="match status" value="1"/>
</dbReference>
<feature type="active site" description="Charge relay system" evidence="7 8">
    <location>
        <position position="209"/>
    </location>
</feature>
<dbReference type="EMBL" id="VJMH01002257">
    <property type="protein sequence ID" value="KAF0709451.1"/>
    <property type="molecule type" value="Genomic_DNA"/>
</dbReference>
<protein>
    <recommendedName>
        <fullName evidence="6">subtilisin</fullName>
        <ecNumber evidence="6">3.4.21.62</ecNumber>
    </recommendedName>
</protein>
<evidence type="ECO:0000256" key="10">
    <source>
        <dbReference type="SAM" id="SignalP"/>
    </source>
</evidence>
<keyword evidence="3 8" id="KW-0378">Hydrolase</keyword>
<evidence type="ECO:0000256" key="2">
    <source>
        <dbReference type="ARBA" id="ARBA00022670"/>
    </source>
</evidence>
<feature type="signal peptide" evidence="10">
    <location>
        <begin position="1"/>
        <end position="17"/>
    </location>
</feature>
<dbReference type="InterPro" id="IPR051048">
    <property type="entry name" value="Peptidase_S8/S53_subtilisin"/>
</dbReference>
<reference evidence="12" key="2">
    <citation type="submission" date="2019-06" db="EMBL/GenBank/DDBJ databases">
        <title>Genomics analysis of Aphanomyces spp. identifies a new class of oomycete effector associated with host adaptation.</title>
        <authorList>
            <person name="Gaulin E."/>
        </authorList>
    </citation>
    <scope>NUCLEOTIDE SEQUENCE</scope>
    <source>
        <strain evidence="12">CBS 578.67</strain>
    </source>
</reference>
<evidence type="ECO:0000256" key="6">
    <source>
        <dbReference type="ARBA" id="ARBA00023619"/>
    </source>
</evidence>
<feature type="active site" description="Charge relay system" evidence="7 8">
    <location>
        <position position="380"/>
    </location>
</feature>
<dbReference type="InterPro" id="IPR023828">
    <property type="entry name" value="Peptidase_S8_Ser-AS"/>
</dbReference>
<dbReference type="EMBL" id="CAADRA010002259">
    <property type="protein sequence ID" value="VFT82937.1"/>
    <property type="molecule type" value="Genomic_DNA"/>
</dbReference>
<dbReference type="GO" id="GO:0006508">
    <property type="term" value="P:proteolysis"/>
    <property type="evidence" value="ECO:0007669"/>
    <property type="project" value="UniProtKB-KW"/>
</dbReference>
<feature type="chain" id="PRO_5033436833" description="subtilisin" evidence="10">
    <location>
        <begin position="18"/>
        <end position="472"/>
    </location>
</feature>
<dbReference type="PROSITE" id="PS51892">
    <property type="entry name" value="SUBTILASE"/>
    <property type="match status" value="1"/>
</dbReference>
<dbReference type="PANTHER" id="PTHR43399:SF4">
    <property type="entry name" value="CELL WALL-ASSOCIATED PROTEASE"/>
    <property type="match status" value="1"/>
</dbReference>
<gene>
    <name evidence="13" type="primary">Aste57867_5916</name>
    <name evidence="12" type="ORF">As57867_005902</name>
    <name evidence="13" type="ORF">ASTE57867_5916</name>
</gene>
<dbReference type="SUPFAM" id="SSF52743">
    <property type="entry name" value="Subtilisin-like"/>
    <property type="match status" value="1"/>
</dbReference>
<sequence length="472" mass="48768">MLSHLALLAALAAVATAKISSSVLRAPEGTAVVVEFHGNALALAEADTGLRSLHDRSSRIAHLDSILALHAAKAQADAVALLTGFSFESNHVGNVLFVEHAPLAVLEQVAALPHVSAIRLPEVAHLPVLDHTTIDAAINATLAANEWGIDIIGASSVWAAGNRGEGVVVSNIDTGVRGTHEALKGNFRADYGWFDPEKKSKSPNDGNGHGTHTLGSIAGANGIGVAPGAQWIACRGCTTSSCPEKTLTACAQWILCPTDTQGNNKKCDKAPHVVSNSWGGNKAGNAWYQSYVDAWQKAGIIPVFANGNAGPKCATVGSPGDYKNVIGVGATGSDDKLASFSSKGPTPDARIKPDVSAPGYKVRSAWNTGDANYNTISGTSMATPHVTGAVALILSANKGASYDTVYNLLTTTVDTASLTVDNNDCGGVSDSSYPNNNYGFGRINVFKAVNGGTNPTDPPTDVPTDEPTDEEP</sequence>
<dbReference type="Proteomes" id="UP000332933">
    <property type="component" value="Unassembled WGS sequence"/>
</dbReference>
<evidence type="ECO:0000256" key="7">
    <source>
        <dbReference type="PIRSR" id="PIRSR615500-1"/>
    </source>
</evidence>
<dbReference type="PANTHER" id="PTHR43399">
    <property type="entry name" value="SUBTILISIN-RELATED"/>
    <property type="match status" value="1"/>
</dbReference>
<dbReference type="PROSITE" id="PS00138">
    <property type="entry name" value="SUBTILASE_SER"/>
    <property type="match status" value="1"/>
</dbReference>
<dbReference type="InterPro" id="IPR036852">
    <property type="entry name" value="Peptidase_S8/S53_dom_sf"/>
</dbReference>
<evidence type="ECO:0000256" key="3">
    <source>
        <dbReference type="ARBA" id="ARBA00022801"/>
    </source>
</evidence>
<proteinExistence type="inferred from homology"/>
<evidence type="ECO:0000259" key="11">
    <source>
        <dbReference type="Pfam" id="PF00082"/>
    </source>
</evidence>
<dbReference type="EC" id="3.4.21.62" evidence="6"/>
<dbReference type="PRINTS" id="PR00723">
    <property type="entry name" value="SUBTILISIN"/>
</dbReference>
<reference evidence="13 14" key="1">
    <citation type="submission" date="2019-03" db="EMBL/GenBank/DDBJ databases">
        <authorList>
            <person name="Gaulin E."/>
            <person name="Dumas B."/>
        </authorList>
    </citation>
    <scope>NUCLEOTIDE SEQUENCE [LARGE SCALE GENOMIC DNA]</scope>
    <source>
        <strain evidence="13">CBS 568.67</strain>
    </source>
</reference>
<evidence type="ECO:0000256" key="1">
    <source>
        <dbReference type="ARBA" id="ARBA00011073"/>
    </source>
</evidence>
<evidence type="ECO:0000256" key="4">
    <source>
        <dbReference type="ARBA" id="ARBA00022825"/>
    </source>
</evidence>
<dbReference type="GO" id="GO:0004252">
    <property type="term" value="F:serine-type endopeptidase activity"/>
    <property type="evidence" value="ECO:0007669"/>
    <property type="project" value="UniProtKB-UniRule"/>
</dbReference>
<organism evidence="13 14">
    <name type="scientific">Aphanomyces stellatus</name>
    <dbReference type="NCBI Taxonomy" id="120398"/>
    <lineage>
        <taxon>Eukaryota</taxon>
        <taxon>Sar</taxon>
        <taxon>Stramenopiles</taxon>
        <taxon>Oomycota</taxon>
        <taxon>Saprolegniomycetes</taxon>
        <taxon>Saprolegniales</taxon>
        <taxon>Verrucalvaceae</taxon>
        <taxon>Aphanomyces</taxon>
    </lineage>
</organism>
<keyword evidence="14" id="KW-1185">Reference proteome</keyword>
<comment type="catalytic activity">
    <reaction evidence="5">
        <text>Hydrolysis of proteins with broad specificity for peptide bonds, and a preference for a large uncharged residue in P1. Hydrolyzes peptide amides.</text>
        <dbReference type="EC" id="3.4.21.62"/>
    </reaction>
</comment>
<accession>A0A485KE40</accession>
<evidence type="ECO:0000313" key="14">
    <source>
        <dbReference type="Proteomes" id="UP000332933"/>
    </source>
</evidence>